<evidence type="ECO:0000256" key="1">
    <source>
        <dbReference type="ARBA" id="ARBA00004604"/>
    </source>
</evidence>
<evidence type="ECO:0000256" key="11">
    <source>
        <dbReference type="ARBA" id="ARBA00032500"/>
    </source>
</evidence>
<keyword evidence="4" id="KW-0479">Metal-binding</keyword>
<protein>
    <recommendedName>
        <fullName evidence="3">TATA box-binding protein-associated factor RNA polymerase I subunit B</fullName>
    </recommendedName>
    <alternativeName>
        <fullName evidence="11">TATA box-binding protein-associated factor 1B</fullName>
    </alternativeName>
</protein>
<evidence type="ECO:0000256" key="8">
    <source>
        <dbReference type="ARBA" id="ARBA00023125"/>
    </source>
</evidence>
<evidence type="ECO:0000259" key="13">
    <source>
        <dbReference type="Pfam" id="PF11781"/>
    </source>
</evidence>
<evidence type="ECO:0000256" key="12">
    <source>
        <dbReference type="SAM" id="MobiDB-lite"/>
    </source>
</evidence>
<sequence>MDEELTGGYSEICGQCGEVDWGVSDEGRFYCRSCHNVIERTKEVVDTNTFMIGASRVSSISKGTRRKKLEQGREWMVCEGFQFILKHQAEALLAMGVCPQFKDDVLCQFWRMYLQKSRQAYTKNPVHDGKFRLRSQGSGESDSAPESSVMSDSMTSASETDRDGDWASGGGSISDYTSDGASSVCSGSIDAVSYLTPRQRRSQGLMSMPKTLALCHLALLWAREAITLADLLRFVNEGHIPYVNAYEDFPEEMKLYGRDSLIFRVESIPSYSHLHKEAQTLAVFLELPLFPPITLDCLLHPSLLSLRYLTEANLPDELHDWVCRIMEKAGMESSVTFEPMRSNSLLPHYDVQAAALIIIAMKLLFKLDDHTEWDLSNDASDKNKENPDGNSFNLRRWYRTMQTALTTAVRRQQDNIARKHWKAQKPLYTSKKDKSVVLKRRRIAEQLQLSFQKLSGSPVPPPSSPPSSFCFRWSEEGEEVWDGPSLHHQTLDSSVRQRGASLQPSNPKYWHPALKACKPRFCKSHYAEVEVTLPRMYVWLLNLFSFLMGVKPGCVYEEVLKVERRFLGSSKSQPRARATPRKTQPKKLPKRKQTRKTCSRKRGVLVLQNEPSYSGGQRQAFAEDDEAWRAFLENPLTAASKAMMSINGDEDSANALGLLYDYYKVPYIYLLNSAKKETSLFQDPVFQG</sequence>
<evidence type="ECO:0000313" key="17">
    <source>
        <dbReference type="Proteomes" id="UP000472277"/>
    </source>
</evidence>
<keyword evidence="6" id="KW-0862">Zinc</keyword>
<dbReference type="GO" id="GO:0008270">
    <property type="term" value="F:zinc ion binding"/>
    <property type="evidence" value="ECO:0007669"/>
    <property type="project" value="UniProtKB-KW"/>
</dbReference>
<evidence type="ECO:0000256" key="3">
    <source>
        <dbReference type="ARBA" id="ARBA00018994"/>
    </source>
</evidence>
<evidence type="ECO:0000256" key="5">
    <source>
        <dbReference type="ARBA" id="ARBA00022771"/>
    </source>
</evidence>
<proteinExistence type="inferred from homology"/>
<organism evidence="16 17">
    <name type="scientific">Salmo trutta</name>
    <name type="common">Brown trout</name>
    <dbReference type="NCBI Taxonomy" id="8032"/>
    <lineage>
        <taxon>Eukaryota</taxon>
        <taxon>Metazoa</taxon>
        <taxon>Chordata</taxon>
        <taxon>Craniata</taxon>
        <taxon>Vertebrata</taxon>
        <taxon>Euteleostomi</taxon>
        <taxon>Actinopterygii</taxon>
        <taxon>Neopterygii</taxon>
        <taxon>Teleostei</taxon>
        <taxon>Protacanthopterygii</taxon>
        <taxon>Salmoniformes</taxon>
        <taxon>Salmonidae</taxon>
        <taxon>Salmoninae</taxon>
        <taxon>Salmo</taxon>
    </lineage>
</organism>
<comment type="similarity">
    <text evidence="2">Belongs to the RRN7/TAF1B family.</text>
</comment>
<feature type="region of interest" description="Disordered" evidence="12">
    <location>
        <begin position="129"/>
        <end position="169"/>
    </location>
</feature>
<keyword evidence="5" id="KW-0863">Zinc-finger</keyword>
<reference evidence="16" key="2">
    <citation type="submission" date="2025-08" db="UniProtKB">
        <authorList>
            <consortium name="Ensembl"/>
        </authorList>
    </citation>
    <scope>IDENTIFICATION</scope>
</reference>
<dbReference type="InParanoid" id="A0A674B3D0"/>
<gene>
    <name evidence="16" type="primary">TAF1B</name>
    <name evidence="16" type="synonym">taf1b</name>
</gene>
<reference evidence="16" key="3">
    <citation type="submission" date="2025-09" db="UniProtKB">
        <authorList>
            <consortium name="Ensembl"/>
        </authorList>
    </citation>
    <scope>IDENTIFICATION</scope>
</reference>
<reference evidence="16" key="1">
    <citation type="submission" date="2021-04" db="EMBL/GenBank/DDBJ databases">
        <authorList>
            <consortium name="Wellcome Sanger Institute Data Sharing"/>
        </authorList>
    </citation>
    <scope>NUCLEOTIDE SEQUENCE [LARGE SCALE GENOMIC DNA]</scope>
</reference>
<evidence type="ECO:0000256" key="10">
    <source>
        <dbReference type="ARBA" id="ARBA00023242"/>
    </source>
</evidence>
<keyword evidence="17" id="KW-1185">Reference proteome</keyword>
<dbReference type="FunCoup" id="A0A674B3D0">
    <property type="interactions" value="798"/>
</dbReference>
<dbReference type="Pfam" id="PF20644">
    <property type="entry name" value="Rrn7_cyclin_N"/>
    <property type="match status" value="1"/>
</dbReference>
<keyword evidence="7" id="KW-0805">Transcription regulation</keyword>
<dbReference type="PANTHER" id="PTHR31576:SF2">
    <property type="entry name" value="TATA BOX-BINDING PROTEIN-ASSOCIATED FACTOR RNA POLYMERASE I SUBUNIT B"/>
    <property type="match status" value="1"/>
</dbReference>
<name>A0A674B3D0_SALTR</name>
<keyword evidence="8" id="KW-0238">DNA-binding</keyword>
<dbReference type="GeneTree" id="ENSGT00440000033827"/>
<dbReference type="InterPro" id="IPR048540">
    <property type="entry name" value="Rrn7_cyclin_N"/>
</dbReference>
<dbReference type="InterPro" id="IPR021752">
    <property type="entry name" value="TF_Rrn7_Zf"/>
</dbReference>
<feature type="region of interest" description="Disordered" evidence="12">
    <location>
        <begin position="570"/>
        <end position="600"/>
    </location>
</feature>
<dbReference type="Proteomes" id="UP000472277">
    <property type="component" value="Chromosome 1"/>
</dbReference>
<dbReference type="GO" id="GO:0042790">
    <property type="term" value="P:nucleolar large rRNA transcription by RNA polymerase I"/>
    <property type="evidence" value="ECO:0007669"/>
    <property type="project" value="TreeGrafter"/>
</dbReference>
<evidence type="ECO:0000256" key="4">
    <source>
        <dbReference type="ARBA" id="ARBA00022723"/>
    </source>
</evidence>
<dbReference type="PANTHER" id="PTHR31576">
    <property type="entry name" value="TATA BOX-BINDING PROTEIN-ASSOCIATED FACTOR RNA POLYMERASE I SUBUNIT B"/>
    <property type="match status" value="1"/>
</dbReference>
<dbReference type="GO" id="GO:0070860">
    <property type="term" value="C:RNA polymerase I core factor complex"/>
    <property type="evidence" value="ECO:0007669"/>
    <property type="project" value="InterPro"/>
</dbReference>
<dbReference type="GO" id="GO:0001164">
    <property type="term" value="F:RNA polymerase I core promoter sequence-specific DNA binding"/>
    <property type="evidence" value="ECO:0007669"/>
    <property type="project" value="InterPro"/>
</dbReference>
<dbReference type="Pfam" id="PF20645">
    <property type="entry name" value="Rrn7_cyclin_C"/>
    <property type="match status" value="1"/>
</dbReference>
<feature type="domain" description="RRN7-type" evidence="13">
    <location>
        <begin position="9"/>
        <end position="39"/>
    </location>
</feature>
<dbReference type="GO" id="GO:0005668">
    <property type="term" value="C:RNA polymerase transcription factor SL1 complex"/>
    <property type="evidence" value="ECO:0007669"/>
    <property type="project" value="TreeGrafter"/>
</dbReference>
<feature type="compositionally biased region" description="Polar residues" evidence="12">
    <location>
        <begin position="135"/>
        <end position="146"/>
    </location>
</feature>
<evidence type="ECO:0000313" key="16">
    <source>
        <dbReference type="Ensembl" id="ENSSTUP00000065361.1"/>
    </source>
</evidence>
<feature type="domain" description="Rrn7/TAF1B C-terminal cyclin" evidence="15">
    <location>
        <begin position="267"/>
        <end position="454"/>
    </location>
</feature>
<evidence type="ECO:0000259" key="15">
    <source>
        <dbReference type="Pfam" id="PF20645"/>
    </source>
</evidence>
<evidence type="ECO:0000256" key="7">
    <source>
        <dbReference type="ARBA" id="ARBA00023015"/>
    </source>
</evidence>
<dbReference type="Pfam" id="PF11781">
    <property type="entry name" value="Zn_ribbon_RRN7"/>
    <property type="match status" value="1"/>
</dbReference>
<evidence type="ECO:0000256" key="6">
    <source>
        <dbReference type="ARBA" id="ARBA00022833"/>
    </source>
</evidence>
<accession>A0A674B3D0</accession>
<feature type="compositionally biased region" description="Low complexity" evidence="12">
    <location>
        <begin position="147"/>
        <end position="158"/>
    </location>
</feature>
<dbReference type="InterPro" id="IPR048538">
    <property type="entry name" value="Rrn7_cyclin_C"/>
</dbReference>
<dbReference type="InterPro" id="IPR033599">
    <property type="entry name" value="TAF1B/Rrn7"/>
</dbReference>
<evidence type="ECO:0000259" key="14">
    <source>
        <dbReference type="Pfam" id="PF20644"/>
    </source>
</evidence>
<feature type="domain" description="Rrn7/TAF1B N-terminal cyclin" evidence="14">
    <location>
        <begin position="81"/>
        <end position="250"/>
    </location>
</feature>
<evidence type="ECO:0000256" key="2">
    <source>
        <dbReference type="ARBA" id="ARBA00006899"/>
    </source>
</evidence>
<keyword evidence="9" id="KW-0804">Transcription</keyword>
<feature type="compositionally biased region" description="Basic residues" evidence="12">
    <location>
        <begin position="578"/>
        <end position="600"/>
    </location>
</feature>
<keyword evidence="10" id="KW-0539">Nucleus</keyword>
<dbReference type="AlphaFoldDB" id="A0A674B3D0"/>
<comment type="subcellular location">
    <subcellularLocation>
        <location evidence="1">Nucleus</location>
        <location evidence="1">Nucleolus</location>
    </subcellularLocation>
</comment>
<evidence type="ECO:0000256" key="9">
    <source>
        <dbReference type="ARBA" id="ARBA00023163"/>
    </source>
</evidence>
<dbReference type="Ensembl" id="ENSSTUT00000069168.1">
    <property type="protein sequence ID" value="ENSSTUP00000065361.1"/>
    <property type="gene ID" value="ENSSTUG00000028460.1"/>
</dbReference>